<dbReference type="PANTHER" id="PTHR43798:SF14">
    <property type="entry name" value="SERINE HYDROLASE-LIKE PROTEIN DDB_G0286239"/>
    <property type="match status" value="1"/>
</dbReference>
<protein>
    <recommendedName>
        <fullName evidence="3">AB hydrolase-1 domain-containing protein</fullName>
    </recommendedName>
</protein>
<evidence type="ECO:0000313" key="5">
    <source>
        <dbReference type="Proteomes" id="UP001445076"/>
    </source>
</evidence>
<name>A0AAW0XEB9_CHEQU</name>
<dbReference type="Pfam" id="PF00561">
    <property type="entry name" value="Abhydrolase_1"/>
    <property type="match status" value="1"/>
</dbReference>
<comment type="caution">
    <text evidence="4">The sequence shown here is derived from an EMBL/GenBank/DDBJ whole genome shotgun (WGS) entry which is preliminary data.</text>
</comment>
<evidence type="ECO:0000313" key="4">
    <source>
        <dbReference type="EMBL" id="KAK8738363.1"/>
    </source>
</evidence>
<proteinExistence type="inferred from homology"/>
<dbReference type="PRINTS" id="PR00111">
    <property type="entry name" value="ABHYDROLASE"/>
</dbReference>
<dbReference type="InterPro" id="IPR029058">
    <property type="entry name" value="AB_hydrolase_fold"/>
</dbReference>
<reference evidence="4 5" key="1">
    <citation type="journal article" date="2024" name="BMC Genomics">
        <title>Genome assembly of redclaw crayfish (Cherax quadricarinatus) provides insights into its immune adaptation and hypoxia tolerance.</title>
        <authorList>
            <person name="Liu Z."/>
            <person name="Zheng J."/>
            <person name="Li H."/>
            <person name="Fang K."/>
            <person name="Wang S."/>
            <person name="He J."/>
            <person name="Zhou D."/>
            <person name="Weng S."/>
            <person name="Chi M."/>
            <person name="Gu Z."/>
            <person name="He J."/>
            <person name="Li F."/>
            <person name="Wang M."/>
        </authorList>
    </citation>
    <scope>NUCLEOTIDE SEQUENCE [LARGE SCALE GENOMIC DNA]</scope>
    <source>
        <strain evidence="4">ZL_2023a</strain>
    </source>
</reference>
<dbReference type="Gene3D" id="3.40.50.1820">
    <property type="entry name" value="alpha/beta hydrolase"/>
    <property type="match status" value="1"/>
</dbReference>
<evidence type="ECO:0000256" key="1">
    <source>
        <dbReference type="ARBA" id="ARBA00008645"/>
    </source>
</evidence>
<organism evidence="4 5">
    <name type="scientific">Cherax quadricarinatus</name>
    <name type="common">Australian red claw crayfish</name>
    <dbReference type="NCBI Taxonomy" id="27406"/>
    <lineage>
        <taxon>Eukaryota</taxon>
        <taxon>Metazoa</taxon>
        <taxon>Ecdysozoa</taxon>
        <taxon>Arthropoda</taxon>
        <taxon>Crustacea</taxon>
        <taxon>Multicrustacea</taxon>
        <taxon>Malacostraca</taxon>
        <taxon>Eumalacostraca</taxon>
        <taxon>Eucarida</taxon>
        <taxon>Decapoda</taxon>
        <taxon>Pleocyemata</taxon>
        <taxon>Astacidea</taxon>
        <taxon>Parastacoidea</taxon>
        <taxon>Parastacidae</taxon>
        <taxon>Cherax</taxon>
    </lineage>
</organism>
<dbReference type="GO" id="GO:0016787">
    <property type="term" value="F:hydrolase activity"/>
    <property type="evidence" value="ECO:0007669"/>
    <property type="project" value="UniProtKB-KW"/>
</dbReference>
<keyword evidence="5" id="KW-1185">Reference proteome</keyword>
<comment type="similarity">
    <text evidence="1">Belongs to the AB hydrolase superfamily.</text>
</comment>
<accession>A0AAW0XEB9</accession>
<dbReference type="Proteomes" id="UP001445076">
    <property type="component" value="Unassembled WGS sequence"/>
</dbReference>
<dbReference type="InterPro" id="IPR050266">
    <property type="entry name" value="AB_hydrolase_sf"/>
</dbReference>
<dbReference type="EMBL" id="JARKIK010000039">
    <property type="protein sequence ID" value="KAK8738363.1"/>
    <property type="molecule type" value="Genomic_DNA"/>
</dbReference>
<dbReference type="InterPro" id="IPR000073">
    <property type="entry name" value="AB_hydrolase_1"/>
</dbReference>
<dbReference type="PANTHER" id="PTHR43798">
    <property type="entry name" value="MONOACYLGLYCEROL LIPASE"/>
    <property type="match status" value="1"/>
</dbReference>
<feature type="domain" description="AB hydrolase-1" evidence="3">
    <location>
        <begin position="74"/>
        <end position="180"/>
    </location>
</feature>
<keyword evidence="2" id="KW-0378">Hydrolase</keyword>
<sequence length="341" mass="37755">MVMWHSVGTLPSSGHHSTHLMQRISVILERSGHILLRALHSRSTLSSVAMAKEITIPIISGHIAGKVWNEGGSPILGLHGWMDNAGTWDGVAPLLPKSVSLIAIDFPSHGLSSPRPRGTPFHFSNLLLTIERVVQHFGWKEVNIIGHSLGGAAAMLYAGAFPEKVKKIVMVDLIKPLSVDAADQPDKTARGILDFMEAELKIGREPPSYEYTTLLDKMVMSYRFSLTEEAAEVLLKRGSVKHADGLYSFNYDPLLKVGSIFGTSFDQQKAFANRLQCELLLIKASNGPLYESRELYDEIISIYEKKAKKFILKKVEGTHHVHLNNPEIVAPIISEFIEDKS</sequence>
<evidence type="ECO:0000259" key="3">
    <source>
        <dbReference type="Pfam" id="PF00561"/>
    </source>
</evidence>
<gene>
    <name evidence="4" type="ORF">OTU49_003832</name>
</gene>
<dbReference type="SUPFAM" id="SSF53474">
    <property type="entry name" value="alpha/beta-Hydrolases"/>
    <property type="match status" value="1"/>
</dbReference>
<evidence type="ECO:0000256" key="2">
    <source>
        <dbReference type="ARBA" id="ARBA00022801"/>
    </source>
</evidence>
<dbReference type="GO" id="GO:0016020">
    <property type="term" value="C:membrane"/>
    <property type="evidence" value="ECO:0007669"/>
    <property type="project" value="TreeGrafter"/>
</dbReference>
<dbReference type="AlphaFoldDB" id="A0AAW0XEB9"/>